<sequence length="442" mass="50589">MIEQEDLRLISRFDFDQIDVDSLERFISHVNGDCSLRQEFPRKHPQAISDWLNHGWKFIAERFRDGSGESIVKFSTTWARLSRDTVGGMNSLQDSCRPAIDHLIQILWFTSAIARLDHDDFRDLNRYGIQALSNLVTSNPVSLEYAWDLLVNCEERQSALLRLLYTQDHRLLLTISVLVLNSVYKSPQRIQSLTQTPIGKSVMTMLLERLDSLLDDVDVVFEVVVNLIRQIIDIDPNSQIPLLYESQATPSQKLSPAQLSILKVLDCSTLPCSAFLVDKFLKFTKSLEDCWQGFVLVADMLIHQLEKMQGACDEKIFRLDDNESKEVVTISIQILQGLSTDDTSSEKGQDSQNQQRKNTQIKISLVKLLTALVDFKGKSVQDLIRELNGIAIILGFTKLDDQAPYLREHSLFLIRYLLRENLENQEIVKNMRPITITKHSPV</sequence>
<dbReference type="GO" id="GO:0005829">
    <property type="term" value="C:cytosol"/>
    <property type="evidence" value="ECO:0007669"/>
    <property type="project" value="TreeGrafter"/>
</dbReference>
<evidence type="ECO:0000256" key="6">
    <source>
        <dbReference type="ARBA" id="ARBA00044805"/>
    </source>
</evidence>
<evidence type="ECO:0000256" key="1">
    <source>
        <dbReference type="ARBA" id="ARBA00008384"/>
    </source>
</evidence>
<dbReference type="InterPro" id="IPR019156">
    <property type="entry name" value="Ataxin-10_domain"/>
</dbReference>
<dbReference type="InterPro" id="IPR051374">
    <property type="entry name" value="Ataxin-10/CTR86_families"/>
</dbReference>
<dbReference type="AlphaFoldDB" id="A0A9Q3GEM3"/>
<dbReference type="SUPFAM" id="SSF48371">
    <property type="entry name" value="ARM repeat"/>
    <property type="match status" value="1"/>
</dbReference>
<dbReference type="InterPro" id="IPR016024">
    <property type="entry name" value="ARM-type_fold"/>
</dbReference>
<comment type="similarity">
    <text evidence="1">Belongs to the ataxin-10 family.</text>
</comment>
<evidence type="ECO:0000256" key="3">
    <source>
        <dbReference type="ARBA" id="ARBA00023306"/>
    </source>
</evidence>
<accession>A0A9Q3GEM3</accession>
<gene>
    <name evidence="8" type="ORF">O181_004214</name>
</gene>
<keyword evidence="2" id="KW-0132">Cell division</keyword>
<protein>
    <recommendedName>
        <fullName evidence="5">Ataxin-10 homolog</fullName>
    </recommendedName>
    <alternativeName>
        <fullName evidence="6">Copper transport protein 86</fullName>
    </alternativeName>
</protein>
<dbReference type="EMBL" id="AVOT02000793">
    <property type="protein sequence ID" value="MBW0464499.1"/>
    <property type="molecule type" value="Genomic_DNA"/>
</dbReference>
<feature type="domain" description="Ataxin-10" evidence="7">
    <location>
        <begin position="362"/>
        <end position="438"/>
    </location>
</feature>
<evidence type="ECO:0000256" key="5">
    <source>
        <dbReference type="ARBA" id="ARBA00044801"/>
    </source>
</evidence>
<evidence type="ECO:0000313" key="9">
    <source>
        <dbReference type="Proteomes" id="UP000765509"/>
    </source>
</evidence>
<comment type="caution">
    <text evidence="8">The sequence shown here is derived from an EMBL/GenBank/DDBJ whole genome shotgun (WGS) entry which is preliminary data.</text>
</comment>
<evidence type="ECO:0000256" key="2">
    <source>
        <dbReference type="ARBA" id="ARBA00022618"/>
    </source>
</evidence>
<dbReference type="Pfam" id="PF09759">
    <property type="entry name" value="Atx10homo_assoc"/>
    <property type="match status" value="1"/>
</dbReference>
<dbReference type="OrthoDB" id="379794at2759"/>
<dbReference type="Proteomes" id="UP000765509">
    <property type="component" value="Unassembled WGS sequence"/>
</dbReference>
<name>A0A9Q3GEM3_9BASI</name>
<evidence type="ECO:0000259" key="7">
    <source>
        <dbReference type="Pfam" id="PF09759"/>
    </source>
</evidence>
<dbReference type="PANTHER" id="PTHR13255">
    <property type="entry name" value="ATAXIN-10"/>
    <property type="match status" value="1"/>
</dbReference>
<comment type="function">
    <text evidence="4">May play a role in the regulation of cytokinesis.</text>
</comment>
<dbReference type="GO" id="GO:0051301">
    <property type="term" value="P:cell division"/>
    <property type="evidence" value="ECO:0007669"/>
    <property type="project" value="UniProtKB-KW"/>
</dbReference>
<reference evidence="8" key="1">
    <citation type="submission" date="2021-03" db="EMBL/GenBank/DDBJ databases">
        <title>Draft genome sequence of rust myrtle Austropuccinia psidii MF-1, a brazilian biotype.</title>
        <authorList>
            <person name="Quecine M.C."/>
            <person name="Pachon D.M.R."/>
            <person name="Bonatelli M.L."/>
            <person name="Correr F.H."/>
            <person name="Franceschini L.M."/>
            <person name="Leite T.F."/>
            <person name="Margarido G.R.A."/>
            <person name="Almeida C.A."/>
            <person name="Ferrarezi J.A."/>
            <person name="Labate C.A."/>
        </authorList>
    </citation>
    <scope>NUCLEOTIDE SEQUENCE</scope>
    <source>
        <strain evidence="8">MF-1</strain>
    </source>
</reference>
<organism evidence="8 9">
    <name type="scientific">Austropuccinia psidii MF-1</name>
    <dbReference type="NCBI Taxonomy" id="1389203"/>
    <lineage>
        <taxon>Eukaryota</taxon>
        <taxon>Fungi</taxon>
        <taxon>Dikarya</taxon>
        <taxon>Basidiomycota</taxon>
        <taxon>Pucciniomycotina</taxon>
        <taxon>Pucciniomycetes</taxon>
        <taxon>Pucciniales</taxon>
        <taxon>Sphaerophragmiaceae</taxon>
        <taxon>Austropuccinia</taxon>
    </lineage>
</organism>
<dbReference type="PANTHER" id="PTHR13255:SF0">
    <property type="entry name" value="ATAXIN-10"/>
    <property type="match status" value="1"/>
</dbReference>
<proteinExistence type="inferred from homology"/>
<keyword evidence="3" id="KW-0131">Cell cycle</keyword>
<keyword evidence="9" id="KW-1185">Reference proteome</keyword>
<evidence type="ECO:0000256" key="4">
    <source>
        <dbReference type="ARBA" id="ARBA00044746"/>
    </source>
</evidence>
<evidence type="ECO:0000313" key="8">
    <source>
        <dbReference type="EMBL" id="MBW0464499.1"/>
    </source>
</evidence>